<comment type="caution">
    <text evidence="2">The sequence shown here is derived from an EMBL/GenBank/DDBJ whole genome shotgun (WGS) entry which is preliminary data.</text>
</comment>
<dbReference type="Pfam" id="PF15224">
    <property type="entry name" value="SCRG1"/>
    <property type="match status" value="1"/>
</dbReference>
<evidence type="ECO:0000256" key="1">
    <source>
        <dbReference type="SAM" id="SignalP"/>
    </source>
</evidence>
<dbReference type="EMBL" id="JAICCE010000007">
    <property type="protein sequence ID" value="KAG9275712.1"/>
    <property type="molecule type" value="Genomic_DNA"/>
</dbReference>
<dbReference type="Proteomes" id="UP000752171">
    <property type="component" value="Unassembled WGS sequence"/>
</dbReference>
<accession>A0A8T2M0Z5</accession>
<dbReference type="PANTHER" id="PTHR17463:SF0">
    <property type="entry name" value="SCRAPIE-RESPONSIVE PROTEIN 1"/>
    <property type="match status" value="1"/>
</dbReference>
<evidence type="ECO:0000313" key="2">
    <source>
        <dbReference type="EMBL" id="KAG9275712.1"/>
    </source>
</evidence>
<proteinExistence type="predicted"/>
<protein>
    <submittedName>
        <fullName evidence="2">Scrapie-responsive protein 1</fullName>
    </submittedName>
</protein>
<sequence length="110" mass="12295">MLKTGFWHPCCQTVLLVAVLLLGLQAGDAVPSSRWSCYKKVLKDRNCHSIGFGLGSMRPIGSLENHFWEGNSCDMVCYCNFSELLCCPRDIFFGPKISFVIPCETTENVL</sequence>
<organism evidence="2 3">
    <name type="scientific">Astyanax mexicanus</name>
    <name type="common">Blind cave fish</name>
    <name type="synonym">Astyanax fasciatus mexicanus</name>
    <dbReference type="NCBI Taxonomy" id="7994"/>
    <lineage>
        <taxon>Eukaryota</taxon>
        <taxon>Metazoa</taxon>
        <taxon>Chordata</taxon>
        <taxon>Craniata</taxon>
        <taxon>Vertebrata</taxon>
        <taxon>Euteleostomi</taxon>
        <taxon>Actinopterygii</taxon>
        <taxon>Neopterygii</taxon>
        <taxon>Teleostei</taxon>
        <taxon>Ostariophysi</taxon>
        <taxon>Characiformes</taxon>
        <taxon>Characoidei</taxon>
        <taxon>Acestrorhamphidae</taxon>
        <taxon>Acestrorhamphinae</taxon>
        <taxon>Astyanax</taxon>
    </lineage>
</organism>
<dbReference type="GO" id="GO:0005794">
    <property type="term" value="C:Golgi apparatus"/>
    <property type="evidence" value="ECO:0007669"/>
    <property type="project" value="TreeGrafter"/>
</dbReference>
<dbReference type="PANTHER" id="PTHR17463">
    <property type="entry name" value="SCRAPIE-RESPONSIVE PROTEIN 1 SCRG1"/>
    <property type="match status" value="1"/>
</dbReference>
<name>A0A8T2M0Z5_ASTMX</name>
<dbReference type="InterPro" id="IPR028063">
    <property type="entry name" value="SCRG1"/>
</dbReference>
<reference evidence="2 3" key="1">
    <citation type="submission" date="2021-07" db="EMBL/GenBank/DDBJ databases">
        <authorList>
            <person name="Imarazene B."/>
            <person name="Zahm M."/>
            <person name="Klopp C."/>
            <person name="Cabau C."/>
            <person name="Beille S."/>
            <person name="Jouanno E."/>
            <person name="Castinel A."/>
            <person name="Lluch J."/>
            <person name="Gil L."/>
            <person name="Kuchtly C."/>
            <person name="Lopez Roques C."/>
            <person name="Donnadieu C."/>
            <person name="Parrinello H."/>
            <person name="Journot L."/>
            <person name="Du K."/>
            <person name="Schartl M."/>
            <person name="Retaux S."/>
            <person name="Guiguen Y."/>
        </authorList>
    </citation>
    <scope>NUCLEOTIDE SEQUENCE [LARGE SCALE GENOMIC DNA]</scope>
    <source>
        <strain evidence="2">Pach_M1</strain>
        <tissue evidence="2">Testis</tissue>
    </source>
</reference>
<gene>
    <name evidence="2" type="primary">SCRG1</name>
    <name evidence="2" type="ORF">AMEX_G10266</name>
</gene>
<feature type="signal peptide" evidence="1">
    <location>
        <begin position="1"/>
        <end position="29"/>
    </location>
</feature>
<feature type="chain" id="PRO_5035752251" evidence="1">
    <location>
        <begin position="30"/>
        <end position="110"/>
    </location>
</feature>
<evidence type="ECO:0000313" key="3">
    <source>
        <dbReference type="Proteomes" id="UP000752171"/>
    </source>
</evidence>
<keyword evidence="1" id="KW-0732">Signal</keyword>
<dbReference type="GO" id="GO:0044306">
    <property type="term" value="C:neuron projection terminus"/>
    <property type="evidence" value="ECO:0007669"/>
    <property type="project" value="TreeGrafter"/>
</dbReference>
<dbReference type="AlphaFoldDB" id="A0A8T2M0Z5"/>